<organism evidence="7 8">
    <name type="scientific">Nakamurella alba</name>
    <dbReference type="NCBI Taxonomy" id="2665158"/>
    <lineage>
        <taxon>Bacteria</taxon>
        <taxon>Bacillati</taxon>
        <taxon>Actinomycetota</taxon>
        <taxon>Actinomycetes</taxon>
        <taxon>Nakamurellales</taxon>
        <taxon>Nakamurellaceae</taxon>
        <taxon>Nakamurella</taxon>
    </lineage>
</organism>
<protein>
    <submittedName>
        <fullName evidence="7">TetR family transcriptional regulator</fullName>
    </submittedName>
</protein>
<dbReference type="AlphaFoldDB" id="A0A7K1FSG5"/>
<name>A0A7K1FSG5_9ACTN</name>
<dbReference type="SUPFAM" id="SSF48498">
    <property type="entry name" value="Tetracyclin repressor-like, C-terminal domain"/>
    <property type="match status" value="1"/>
</dbReference>
<sequence length="210" mass="23159">MRGVPEVRNAGAGPVANRKRESILQEATRLFGAQGYAGTTMRDIATAVGVLPGSLYTHIQGKEELLLEVVETGIARFLTLEPLGADQGSSPVDRFREFIAGHVLLVAENPEWSRVINHQWRFLTGEKLRTVVAKRARYQDILESIVEDGRRTGDFDPRQDVKVVLLAVLGALNWTPEWYNPHGPDSALEVGHRLADSLLGGLVDRPSEDT</sequence>
<keyword evidence="2" id="KW-0805">Transcription regulation</keyword>
<dbReference type="EMBL" id="WLYK01000013">
    <property type="protein sequence ID" value="MTD17085.1"/>
    <property type="molecule type" value="Genomic_DNA"/>
</dbReference>
<dbReference type="GO" id="GO:0003700">
    <property type="term" value="F:DNA-binding transcription factor activity"/>
    <property type="evidence" value="ECO:0007669"/>
    <property type="project" value="TreeGrafter"/>
</dbReference>
<evidence type="ECO:0000256" key="2">
    <source>
        <dbReference type="ARBA" id="ARBA00023015"/>
    </source>
</evidence>
<dbReference type="Gene3D" id="1.10.357.10">
    <property type="entry name" value="Tetracycline Repressor, domain 2"/>
    <property type="match status" value="1"/>
</dbReference>
<dbReference type="Proteomes" id="UP000460221">
    <property type="component" value="Unassembled WGS sequence"/>
</dbReference>
<evidence type="ECO:0000256" key="5">
    <source>
        <dbReference type="PROSITE-ProRule" id="PRU00335"/>
    </source>
</evidence>
<evidence type="ECO:0000313" key="7">
    <source>
        <dbReference type="EMBL" id="MTD17085.1"/>
    </source>
</evidence>
<keyword evidence="4" id="KW-0804">Transcription</keyword>
<dbReference type="Pfam" id="PF00440">
    <property type="entry name" value="TetR_N"/>
    <property type="match status" value="1"/>
</dbReference>
<evidence type="ECO:0000313" key="8">
    <source>
        <dbReference type="Proteomes" id="UP000460221"/>
    </source>
</evidence>
<accession>A0A7K1FSG5</accession>
<evidence type="ECO:0000256" key="3">
    <source>
        <dbReference type="ARBA" id="ARBA00023125"/>
    </source>
</evidence>
<evidence type="ECO:0000256" key="4">
    <source>
        <dbReference type="ARBA" id="ARBA00023163"/>
    </source>
</evidence>
<proteinExistence type="predicted"/>
<feature type="DNA-binding region" description="H-T-H motif" evidence="5">
    <location>
        <begin position="40"/>
        <end position="59"/>
    </location>
</feature>
<dbReference type="PRINTS" id="PR00455">
    <property type="entry name" value="HTHTETR"/>
</dbReference>
<dbReference type="InterPro" id="IPR009057">
    <property type="entry name" value="Homeodomain-like_sf"/>
</dbReference>
<dbReference type="InterPro" id="IPR041490">
    <property type="entry name" value="KstR2_TetR_C"/>
</dbReference>
<feature type="domain" description="HTH tetR-type" evidence="6">
    <location>
        <begin position="17"/>
        <end position="77"/>
    </location>
</feature>
<dbReference type="Pfam" id="PF17932">
    <property type="entry name" value="TetR_C_24"/>
    <property type="match status" value="1"/>
</dbReference>
<comment type="caution">
    <text evidence="7">The sequence shown here is derived from an EMBL/GenBank/DDBJ whole genome shotgun (WGS) entry which is preliminary data.</text>
</comment>
<gene>
    <name evidence="7" type="ORF">GIS00_24420</name>
</gene>
<keyword evidence="1" id="KW-0678">Repressor</keyword>
<dbReference type="SUPFAM" id="SSF46689">
    <property type="entry name" value="Homeodomain-like"/>
    <property type="match status" value="1"/>
</dbReference>
<dbReference type="InterPro" id="IPR036271">
    <property type="entry name" value="Tet_transcr_reg_TetR-rel_C_sf"/>
</dbReference>
<dbReference type="PANTHER" id="PTHR30055">
    <property type="entry name" value="HTH-TYPE TRANSCRIPTIONAL REGULATOR RUTR"/>
    <property type="match status" value="1"/>
</dbReference>
<dbReference type="InterPro" id="IPR001647">
    <property type="entry name" value="HTH_TetR"/>
</dbReference>
<reference evidence="7 8" key="1">
    <citation type="submission" date="2019-11" db="EMBL/GenBank/DDBJ databases">
        <authorList>
            <person name="Jiang L.-Q."/>
        </authorList>
    </citation>
    <scope>NUCLEOTIDE SEQUENCE [LARGE SCALE GENOMIC DNA]</scope>
    <source>
        <strain evidence="7 8">YIM 132087</strain>
    </source>
</reference>
<dbReference type="InterPro" id="IPR050109">
    <property type="entry name" value="HTH-type_TetR-like_transc_reg"/>
</dbReference>
<evidence type="ECO:0000256" key="1">
    <source>
        <dbReference type="ARBA" id="ARBA00022491"/>
    </source>
</evidence>
<keyword evidence="8" id="KW-1185">Reference proteome</keyword>
<evidence type="ECO:0000259" key="6">
    <source>
        <dbReference type="PROSITE" id="PS50977"/>
    </source>
</evidence>
<dbReference type="PROSITE" id="PS50977">
    <property type="entry name" value="HTH_TETR_2"/>
    <property type="match status" value="1"/>
</dbReference>
<dbReference type="GO" id="GO:0000976">
    <property type="term" value="F:transcription cis-regulatory region binding"/>
    <property type="evidence" value="ECO:0007669"/>
    <property type="project" value="TreeGrafter"/>
</dbReference>
<dbReference type="PANTHER" id="PTHR30055:SF175">
    <property type="entry name" value="HTH-TYPE TRANSCRIPTIONAL REPRESSOR KSTR2"/>
    <property type="match status" value="1"/>
</dbReference>
<keyword evidence="3 5" id="KW-0238">DNA-binding</keyword>